<gene>
    <name evidence="1" type="ORF">P3H78_05720</name>
</gene>
<accession>A0ABT6A0Z3</accession>
<sequence>MGDFFERIVDVDVTEEQAGALAARTISWLVAEGVITPELSSEGVYSPGADMGHPPGRNWRRAVADTPGAPWTPGPVAVMTGRNSYTAGQGGDEADRATCPRCARTVVVIDPPGRPEPDEAAWRPFREAVAVWRRTGAASVACPSCGTAVPVTEWDFGPGFALGALAFDFWGWPPLAEGFHAEFRRYLGHRTHVHTGKF</sequence>
<comment type="caution">
    <text evidence="1">The sequence shown here is derived from an EMBL/GenBank/DDBJ whole genome shotgun (WGS) entry which is preliminary data.</text>
</comment>
<proteinExistence type="predicted"/>
<dbReference type="RefSeq" id="WP_276107667.1">
    <property type="nucleotide sequence ID" value="NZ_JARJBB010000002.1"/>
</dbReference>
<evidence type="ECO:0000313" key="2">
    <source>
        <dbReference type="Proteomes" id="UP001221150"/>
    </source>
</evidence>
<reference evidence="1 2" key="1">
    <citation type="submission" date="2023-03" db="EMBL/GenBank/DDBJ databases">
        <title>Draft genome sequence of Streptomyces sp. K1PA1 isolated from peat swamp forest in Thailand.</title>
        <authorList>
            <person name="Klaysubun C."/>
            <person name="Duangmal K."/>
        </authorList>
    </citation>
    <scope>NUCLEOTIDE SEQUENCE [LARGE SCALE GENOMIC DNA]</scope>
    <source>
        <strain evidence="1 2">K1PA1</strain>
    </source>
</reference>
<organism evidence="1 2">
    <name type="scientific">Streptomyces tropicalis</name>
    <dbReference type="NCBI Taxonomy" id="3034234"/>
    <lineage>
        <taxon>Bacteria</taxon>
        <taxon>Bacillati</taxon>
        <taxon>Actinomycetota</taxon>
        <taxon>Actinomycetes</taxon>
        <taxon>Kitasatosporales</taxon>
        <taxon>Streptomycetaceae</taxon>
        <taxon>Streptomyces</taxon>
    </lineage>
</organism>
<name>A0ABT6A0Z3_9ACTN</name>
<dbReference type="EMBL" id="JARJBB010000002">
    <property type="protein sequence ID" value="MDF3298132.1"/>
    <property type="molecule type" value="Genomic_DNA"/>
</dbReference>
<dbReference type="Proteomes" id="UP001221150">
    <property type="component" value="Unassembled WGS sequence"/>
</dbReference>
<protein>
    <submittedName>
        <fullName evidence="1">Uncharacterized protein</fullName>
    </submittedName>
</protein>
<keyword evidence="2" id="KW-1185">Reference proteome</keyword>
<evidence type="ECO:0000313" key="1">
    <source>
        <dbReference type="EMBL" id="MDF3298132.1"/>
    </source>
</evidence>